<dbReference type="AlphaFoldDB" id="I0AMA6"/>
<dbReference type="GO" id="GO:0016787">
    <property type="term" value="F:hydrolase activity"/>
    <property type="evidence" value="ECO:0007669"/>
    <property type="project" value="UniProtKB-KW"/>
</dbReference>
<organism evidence="6 7">
    <name type="scientific">Ignavibacterium album (strain DSM 19864 / JCM 16511 / NBRC 101810 / Mat9-16)</name>
    <dbReference type="NCBI Taxonomy" id="945713"/>
    <lineage>
        <taxon>Bacteria</taxon>
        <taxon>Pseudomonadati</taxon>
        <taxon>Ignavibacteriota</taxon>
        <taxon>Ignavibacteria</taxon>
        <taxon>Ignavibacteriales</taxon>
        <taxon>Ignavibacteriaceae</taxon>
        <taxon>Ignavibacterium</taxon>
    </lineage>
</organism>
<dbReference type="Pfam" id="PF01934">
    <property type="entry name" value="HepT-like"/>
    <property type="match status" value="1"/>
</dbReference>
<evidence type="ECO:0000256" key="5">
    <source>
        <dbReference type="ARBA" id="ARBA00022801"/>
    </source>
</evidence>
<evidence type="ECO:0000256" key="1">
    <source>
        <dbReference type="ARBA" id="ARBA00022553"/>
    </source>
</evidence>
<accession>I0AMA6</accession>
<dbReference type="PANTHER" id="PTHR34139:SF1">
    <property type="entry name" value="RNASE MJ1380-RELATED"/>
    <property type="match status" value="1"/>
</dbReference>
<dbReference type="GO" id="GO:0110001">
    <property type="term" value="C:toxin-antitoxin complex"/>
    <property type="evidence" value="ECO:0007669"/>
    <property type="project" value="InterPro"/>
</dbReference>
<keyword evidence="2" id="KW-1277">Toxin-antitoxin system</keyword>
<dbReference type="KEGG" id="ial:IALB_2410"/>
<evidence type="ECO:0000256" key="4">
    <source>
        <dbReference type="ARBA" id="ARBA00022741"/>
    </source>
</evidence>
<evidence type="ECO:0000256" key="2">
    <source>
        <dbReference type="ARBA" id="ARBA00022649"/>
    </source>
</evidence>
<dbReference type="GO" id="GO:0004540">
    <property type="term" value="F:RNA nuclease activity"/>
    <property type="evidence" value="ECO:0007669"/>
    <property type="project" value="InterPro"/>
</dbReference>
<evidence type="ECO:0000313" key="6">
    <source>
        <dbReference type="EMBL" id="AFH50113.1"/>
    </source>
</evidence>
<reference evidence="6 7" key="1">
    <citation type="journal article" date="2012" name="Front. Microbiol.">
        <title>Complete genome of Ignavibacterium album, a metabolically versatile, flagellated, facultative anaerobe from the phylum Chlorobi.</title>
        <authorList>
            <person name="Liu Z."/>
            <person name="Frigaard N.-U."/>
            <person name="Vogl K."/>
            <person name="Iino T."/>
            <person name="Ohkuma M."/>
            <person name="Overmann J."/>
            <person name="Bryant D.A."/>
        </authorList>
    </citation>
    <scope>NUCLEOTIDE SEQUENCE [LARGE SCALE GENOMIC DNA]</scope>
    <source>
        <strain evidence="7">DSM 19864 / JCM 16511 / NBRC 101810 / Mat9-16</strain>
    </source>
</reference>
<keyword evidence="7" id="KW-1185">Reference proteome</keyword>
<dbReference type="InterPro" id="IPR051813">
    <property type="entry name" value="HepT_RNase_toxin"/>
</dbReference>
<proteinExistence type="predicted"/>
<dbReference type="InterPro" id="IPR008201">
    <property type="entry name" value="HepT-like"/>
</dbReference>
<keyword evidence="4" id="KW-0547">Nucleotide-binding</keyword>
<dbReference type="Proteomes" id="UP000007394">
    <property type="component" value="Chromosome"/>
</dbReference>
<keyword evidence="3" id="KW-0540">Nuclease</keyword>
<evidence type="ECO:0000256" key="3">
    <source>
        <dbReference type="ARBA" id="ARBA00022722"/>
    </source>
</evidence>
<dbReference type="HOGENOM" id="CLU_142825_4_0_10"/>
<dbReference type="eggNOG" id="COG2361">
    <property type="taxonomic scope" value="Bacteria"/>
</dbReference>
<sequence length="86" mass="9917">MKKRNPAIYINDIFEQINKAISFTNHMDFNDFRKDEKTQYAVVRALEIIGEAAAKKFPMKSQISITIFPGKKLKECGIYLSTNTLE</sequence>
<dbReference type="GO" id="GO:0000166">
    <property type="term" value="F:nucleotide binding"/>
    <property type="evidence" value="ECO:0007669"/>
    <property type="project" value="UniProtKB-KW"/>
</dbReference>
<name>I0AMA6_IGNAJ</name>
<keyword evidence="1" id="KW-0597">Phosphoprotein</keyword>
<keyword evidence="5" id="KW-0378">Hydrolase</keyword>
<evidence type="ECO:0000313" key="7">
    <source>
        <dbReference type="Proteomes" id="UP000007394"/>
    </source>
</evidence>
<dbReference type="STRING" id="945713.IALB_2410"/>
<protein>
    <submittedName>
        <fullName evidence="6">Uncharacterized protein</fullName>
    </submittedName>
</protein>
<dbReference type="EMBL" id="CP003418">
    <property type="protein sequence ID" value="AFH50113.1"/>
    <property type="molecule type" value="Genomic_DNA"/>
</dbReference>
<dbReference type="RefSeq" id="WP_014561256.1">
    <property type="nucleotide sequence ID" value="NC_017464.1"/>
</dbReference>
<dbReference type="PANTHER" id="PTHR34139">
    <property type="entry name" value="UPF0331 PROTEIN MJ0127"/>
    <property type="match status" value="1"/>
</dbReference>
<gene>
    <name evidence="6" type="ordered locus">IALB_2410</name>
</gene>